<evidence type="ECO:0000313" key="6">
    <source>
        <dbReference type="Proteomes" id="UP000256503"/>
    </source>
</evidence>
<dbReference type="InterPro" id="IPR032030">
    <property type="entry name" value="YscD_cytoplasmic_dom"/>
</dbReference>
<sequence length="423" mass="46081">MAWKIRFYNGLSQGIEVPLFEGRVAIGSDPLLADLVVVDPGIAAVHVVLDVSAQGIRLLEWNEGCSPTESGLALTETAALQPLAAQRCGSLLWAYCGEGQAFDEQLKLTGPVRPVPLAGHGLKWTGWLTAGGSVLVLVIIIGLLSESWFVSSKGQALDSRISSLRTFLKGQHLLHVEVGDTGVDGKVPIRGYVENNRERLTLQHYLEHSSLAVHWEVFSLEDIRQDADFILNKLGFEGWTSSNAERPGWLRISGASALDEADRQHVEHVLKADLPGFLGVEVAEPARQTPREKLEQLLRDHSLAAALAYSQEGAHIELSGELDAHQYARFVELNREFKVAFGDNPELRLINKTATARGKKTNLVIRYVSLGAVPYIVLENSQKYPVGALIPGVGRLLEITKETICIGVGTQRLTIDTVAGGRG</sequence>
<dbReference type="InterPro" id="IPR053947">
    <property type="entry name" value="YscD_ppl__2nd"/>
</dbReference>
<feature type="domain" description="YscD-like Bon-like" evidence="3">
    <location>
        <begin position="291"/>
        <end position="350"/>
    </location>
</feature>
<evidence type="ECO:0000259" key="1">
    <source>
        <dbReference type="Pfam" id="PF16693"/>
    </source>
</evidence>
<name>A0AAD0QU04_PSEDL</name>
<dbReference type="InterPro" id="IPR032034">
    <property type="entry name" value="YscD_ppl_1st"/>
</dbReference>
<dbReference type="Proteomes" id="UP000256503">
    <property type="component" value="Chromosome"/>
</dbReference>
<evidence type="ECO:0000259" key="4">
    <source>
        <dbReference type="Pfam" id="PF21937"/>
    </source>
</evidence>
<evidence type="ECO:0000313" key="5">
    <source>
        <dbReference type="EMBL" id="AXM95558.1"/>
    </source>
</evidence>
<dbReference type="EMBL" id="CP031146">
    <property type="protein sequence ID" value="AXM95558.1"/>
    <property type="molecule type" value="Genomic_DNA"/>
</dbReference>
<reference evidence="5 6" key="1">
    <citation type="submission" date="2018-07" db="EMBL/GenBank/DDBJ databases">
        <title>Complete genome sequence of a Pseudomonas plecoglossicida strain pathogenic to the marine fish, Larimichthys crocea.</title>
        <authorList>
            <person name="Tao Z."/>
        </authorList>
    </citation>
    <scope>NUCLEOTIDE SEQUENCE [LARGE SCALE GENOMIC DNA]</scope>
    <source>
        <strain evidence="5 6">XSDHY-P</strain>
    </source>
</reference>
<evidence type="ECO:0000259" key="3">
    <source>
        <dbReference type="Pfam" id="PF21934"/>
    </source>
</evidence>
<dbReference type="AlphaFoldDB" id="A0AAD0QU04"/>
<organism evidence="5 6">
    <name type="scientific">Pseudomonas plecoglossicida</name>
    <dbReference type="NCBI Taxonomy" id="70775"/>
    <lineage>
        <taxon>Bacteria</taxon>
        <taxon>Pseudomonadati</taxon>
        <taxon>Pseudomonadota</taxon>
        <taxon>Gammaproteobacteria</taxon>
        <taxon>Pseudomonadales</taxon>
        <taxon>Pseudomonadaceae</taxon>
        <taxon>Pseudomonas</taxon>
    </lineage>
</organism>
<dbReference type="NCBIfam" id="TIGR02500">
    <property type="entry name" value="type_III_yscD"/>
    <property type="match status" value="1"/>
</dbReference>
<accession>A0AAD0QU04</accession>
<feature type="domain" description="YscD-like Bon-like" evidence="1">
    <location>
        <begin position="163"/>
        <end position="211"/>
    </location>
</feature>
<dbReference type="Gene3D" id="3.30.1340.30">
    <property type="match status" value="2"/>
</dbReference>
<protein>
    <submittedName>
        <fullName evidence="5">EscD/YscD/HrpQ family type III secretion system inner membrane ring protein</fullName>
    </submittedName>
</protein>
<dbReference type="Pfam" id="PF16693">
    <property type="entry name" value="Yop-YscD_ppl_1st"/>
    <property type="match status" value="1"/>
</dbReference>
<proteinExistence type="predicted"/>
<feature type="domain" description="YscD cytoplasmic" evidence="2">
    <location>
        <begin position="6"/>
        <end position="96"/>
    </location>
</feature>
<feature type="domain" description="YscD-like Bon-like" evidence="4">
    <location>
        <begin position="221"/>
        <end position="282"/>
    </location>
</feature>
<gene>
    <name evidence="5" type="ORF">DVB73_06955</name>
</gene>
<dbReference type="InterPro" id="IPR012843">
    <property type="entry name" value="YscD"/>
</dbReference>
<dbReference type="Pfam" id="PF21937">
    <property type="entry name" value="Yop-YscD_ppl_2nd"/>
    <property type="match status" value="1"/>
</dbReference>
<dbReference type="SUPFAM" id="SSF49879">
    <property type="entry name" value="SMAD/FHA domain"/>
    <property type="match status" value="1"/>
</dbReference>
<dbReference type="InterPro" id="IPR053946">
    <property type="entry name" value="YscD_ppl_3rd"/>
</dbReference>
<dbReference type="InterPro" id="IPR008984">
    <property type="entry name" value="SMAD_FHA_dom_sf"/>
</dbReference>
<dbReference type="RefSeq" id="WP_016394501.1">
    <property type="nucleotide sequence ID" value="NZ_BSOM01000021.1"/>
</dbReference>
<dbReference type="GeneID" id="49613156"/>
<dbReference type="Gene3D" id="3.30.70.1770">
    <property type="match status" value="1"/>
</dbReference>
<dbReference type="Pfam" id="PF16697">
    <property type="entry name" value="Yop-YscD_cpl"/>
    <property type="match status" value="1"/>
</dbReference>
<evidence type="ECO:0000259" key="2">
    <source>
        <dbReference type="Pfam" id="PF16697"/>
    </source>
</evidence>
<dbReference type="Pfam" id="PF21934">
    <property type="entry name" value="Yop-YscD_ppl_3rd"/>
    <property type="match status" value="1"/>
</dbReference>
<dbReference type="Gene3D" id="2.60.200.20">
    <property type="match status" value="1"/>
</dbReference>